<dbReference type="Proteomes" id="UP000663824">
    <property type="component" value="Unassembled WGS sequence"/>
</dbReference>
<keyword evidence="5" id="KW-0963">Cytoplasm</keyword>
<dbReference type="GO" id="GO:0000785">
    <property type="term" value="C:chromatin"/>
    <property type="evidence" value="ECO:0007669"/>
    <property type="project" value="TreeGrafter"/>
</dbReference>
<protein>
    <recommendedName>
        <fullName evidence="4">PCNA-interacting partner</fullName>
    </recommendedName>
    <alternativeName>
        <fullName evidence="10">PARP-1 binding protein</fullName>
    </alternativeName>
    <alternativeName>
        <fullName evidence="11">PARP1-binding protein</fullName>
    </alternativeName>
</protein>
<evidence type="ECO:0000256" key="6">
    <source>
        <dbReference type="ARBA" id="ARBA00022763"/>
    </source>
</evidence>
<evidence type="ECO:0000313" key="19">
    <source>
        <dbReference type="Proteomes" id="UP000663824"/>
    </source>
</evidence>
<keyword evidence="7" id="KW-0238">DNA-binding</keyword>
<evidence type="ECO:0000256" key="4">
    <source>
        <dbReference type="ARBA" id="ARBA00014320"/>
    </source>
</evidence>
<keyword evidence="8" id="KW-0234">DNA repair</keyword>
<dbReference type="EMBL" id="CAJOBH010000212">
    <property type="protein sequence ID" value="CAF3771048.1"/>
    <property type="molecule type" value="Genomic_DNA"/>
</dbReference>
<evidence type="ECO:0000313" key="16">
    <source>
        <dbReference type="EMBL" id="CAF3771048.1"/>
    </source>
</evidence>
<dbReference type="OrthoDB" id="6427080at2759"/>
<evidence type="ECO:0000256" key="3">
    <source>
        <dbReference type="ARBA" id="ARBA00009135"/>
    </source>
</evidence>
<comment type="similarity">
    <text evidence="3">Belongs to the PARI family.</text>
</comment>
<evidence type="ECO:0000256" key="11">
    <source>
        <dbReference type="ARBA" id="ARBA00032731"/>
    </source>
</evidence>
<evidence type="ECO:0000313" key="18">
    <source>
        <dbReference type="EMBL" id="CAF3795120.1"/>
    </source>
</evidence>
<dbReference type="InterPro" id="IPR038932">
    <property type="entry name" value="PARPBP"/>
</dbReference>
<proteinExistence type="inferred from homology"/>
<accession>A0A816S3F8</accession>
<reference evidence="15" key="1">
    <citation type="submission" date="2021-02" db="EMBL/GenBank/DDBJ databases">
        <authorList>
            <person name="Nowell W R."/>
        </authorList>
    </citation>
    <scope>NUCLEOTIDE SEQUENCE</scope>
</reference>
<evidence type="ECO:0000256" key="8">
    <source>
        <dbReference type="ARBA" id="ARBA00023204"/>
    </source>
</evidence>
<dbReference type="EMBL" id="CAJNOV010010940">
    <property type="protein sequence ID" value="CAF1430621.1"/>
    <property type="molecule type" value="Genomic_DNA"/>
</dbReference>
<dbReference type="GO" id="GO:0005737">
    <property type="term" value="C:cytoplasm"/>
    <property type="evidence" value="ECO:0007669"/>
    <property type="project" value="UniProtKB-SubCell"/>
</dbReference>
<evidence type="ECO:0000313" key="15">
    <source>
        <dbReference type="EMBL" id="CAF2080740.1"/>
    </source>
</evidence>
<evidence type="ECO:0000313" key="13">
    <source>
        <dbReference type="EMBL" id="CAF1264395.1"/>
    </source>
</evidence>
<dbReference type="PANTHER" id="PTHR32121">
    <property type="entry name" value="PCNA-INTERACTING PARTNER"/>
    <property type="match status" value="1"/>
</dbReference>
<dbReference type="PANTHER" id="PTHR32121:SF0">
    <property type="entry name" value="PCNA-INTERACTING PARTNER"/>
    <property type="match status" value="1"/>
</dbReference>
<dbReference type="Proteomes" id="UP000663834">
    <property type="component" value="Unassembled WGS sequence"/>
</dbReference>
<dbReference type="EMBL" id="CAJNOW010000184">
    <property type="protein sequence ID" value="CAF1264395.1"/>
    <property type="molecule type" value="Genomic_DNA"/>
</dbReference>
<sequence length="613" mass="70244">MHIKLIINNAEDENLIDVSLDSSSTISSWLIDYYFTKFYFIQVKSSKKSVQPNNIIGLHDMFVIYQIIQSKSSSNEFFELCKKKLTEIENDSLLDSYNNHLTRCGLKDIIDLLHQCKLKSFIKEITFTINNVKNEIDRLILSYLLEVASERFIYDESVQLSTSKTIENVLALFDSEKKHVEQTISKNFIKHTICTYLALLLDTRNEHALIHCLATPARAGIERRTIVELRRLSKLSKNECLTIYQILLSFLRRKELTLSRSSQQDSLNNEDESFIILDKCYVGVKEFFDFIEHIQMTIEENEHAKIESIVTFRKLMTMISKQLRKDSSFSRCDVILKDVIEEFCQCFQTTLPLMDCTSPIRSASFGGTLAGRRFLRSIAYLCAKQTIHLPIILSNNDHYDSPSTGLRKATSFRLLQSPITPLPLVIEFVPEAPIEEKSVEITVESVFMWQKSTKEKDDNETEVNSSSSCFVSVSSKNKHYRRRKSQRCLNLSTIREKSFDSDSAVDHFIDSNDKISSQACSSGSTRQPLGEIDINSFNSDERSATENENNSASQHSILFSLVSGNDKENLPVTVAKRTMNATNTEQPRKKQKKTNNKPLVVGQRMITSFFRSN</sequence>
<name>A0A816S3F8_9BILA</name>
<dbReference type="Proteomes" id="UP000663855">
    <property type="component" value="Unassembled WGS sequence"/>
</dbReference>
<dbReference type="Proteomes" id="UP000681967">
    <property type="component" value="Unassembled WGS sequence"/>
</dbReference>
<dbReference type="GO" id="GO:2000042">
    <property type="term" value="P:negative regulation of double-strand break repair via homologous recombination"/>
    <property type="evidence" value="ECO:0007669"/>
    <property type="project" value="InterPro"/>
</dbReference>
<dbReference type="Proteomes" id="UP000676336">
    <property type="component" value="Unassembled WGS sequence"/>
</dbReference>
<evidence type="ECO:0000313" key="17">
    <source>
        <dbReference type="EMBL" id="CAF3787309.1"/>
    </source>
</evidence>
<evidence type="ECO:0000256" key="10">
    <source>
        <dbReference type="ARBA" id="ARBA00031632"/>
    </source>
</evidence>
<evidence type="ECO:0000256" key="12">
    <source>
        <dbReference type="SAM" id="MobiDB-lite"/>
    </source>
</evidence>
<dbReference type="GO" id="GO:0005634">
    <property type="term" value="C:nucleus"/>
    <property type="evidence" value="ECO:0007669"/>
    <property type="project" value="UniProtKB-SubCell"/>
</dbReference>
<evidence type="ECO:0000256" key="2">
    <source>
        <dbReference type="ARBA" id="ARBA00004496"/>
    </source>
</evidence>
<evidence type="ECO:0000313" key="14">
    <source>
        <dbReference type="EMBL" id="CAF1430621.1"/>
    </source>
</evidence>
<evidence type="ECO:0000256" key="1">
    <source>
        <dbReference type="ARBA" id="ARBA00004123"/>
    </source>
</evidence>
<organism evidence="15 19">
    <name type="scientific">Rotaria magnacalcarata</name>
    <dbReference type="NCBI Taxonomy" id="392030"/>
    <lineage>
        <taxon>Eukaryota</taxon>
        <taxon>Metazoa</taxon>
        <taxon>Spiralia</taxon>
        <taxon>Gnathifera</taxon>
        <taxon>Rotifera</taxon>
        <taxon>Eurotatoria</taxon>
        <taxon>Bdelloidea</taxon>
        <taxon>Philodinida</taxon>
        <taxon>Philodinidae</taxon>
        <taxon>Rotaria</taxon>
    </lineage>
</organism>
<keyword evidence="6" id="KW-0227">DNA damage</keyword>
<gene>
    <name evidence="16" type="ORF">BYL167_LOCUS1400</name>
    <name evidence="14" type="ORF">CJN711_LOCUS23548</name>
    <name evidence="18" type="ORF">GIL414_LOCUS769</name>
    <name evidence="13" type="ORF">KQP761_LOCUS2969</name>
    <name evidence="15" type="ORF">MBJ925_LOCUS18576</name>
    <name evidence="17" type="ORF">SMN809_LOCUS440</name>
</gene>
<dbReference type="GO" id="GO:0006281">
    <property type="term" value="P:DNA repair"/>
    <property type="evidence" value="ECO:0007669"/>
    <property type="project" value="UniProtKB-KW"/>
</dbReference>
<dbReference type="Proteomes" id="UP000681720">
    <property type="component" value="Unassembled WGS sequence"/>
</dbReference>
<dbReference type="EMBL" id="CAJOBJ010000102">
    <property type="protein sequence ID" value="CAF3795120.1"/>
    <property type="molecule type" value="Genomic_DNA"/>
</dbReference>
<keyword evidence="9" id="KW-0539">Nucleus</keyword>
<comment type="caution">
    <text evidence="15">The sequence shown here is derived from an EMBL/GenBank/DDBJ whole genome shotgun (WGS) entry which is preliminary data.</text>
</comment>
<evidence type="ECO:0000256" key="5">
    <source>
        <dbReference type="ARBA" id="ARBA00022490"/>
    </source>
</evidence>
<evidence type="ECO:0000256" key="7">
    <source>
        <dbReference type="ARBA" id="ARBA00023125"/>
    </source>
</evidence>
<dbReference type="GO" id="GO:0003677">
    <property type="term" value="F:DNA binding"/>
    <property type="evidence" value="ECO:0007669"/>
    <property type="project" value="UniProtKB-KW"/>
</dbReference>
<comment type="subcellular location">
    <subcellularLocation>
        <location evidence="2">Cytoplasm</location>
    </subcellularLocation>
    <subcellularLocation>
        <location evidence="1">Nucleus</location>
    </subcellularLocation>
</comment>
<dbReference type="EMBL" id="CAJNRE010009317">
    <property type="protein sequence ID" value="CAF2080740.1"/>
    <property type="molecule type" value="Genomic_DNA"/>
</dbReference>
<dbReference type="AlphaFoldDB" id="A0A816S3F8"/>
<evidence type="ECO:0000256" key="9">
    <source>
        <dbReference type="ARBA" id="ARBA00023242"/>
    </source>
</evidence>
<dbReference type="EMBL" id="CAJOBI010000046">
    <property type="protein sequence ID" value="CAF3787309.1"/>
    <property type="molecule type" value="Genomic_DNA"/>
</dbReference>
<feature type="region of interest" description="Disordered" evidence="12">
    <location>
        <begin position="578"/>
        <end position="599"/>
    </location>
</feature>